<keyword evidence="3" id="KW-1185">Reference proteome</keyword>
<dbReference type="RefSeq" id="WP_073009799.1">
    <property type="nucleotide sequence ID" value="NZ_FQXD01000010.1"/>
</dbReference>
<reference evidence="3" key="1">
    <citation type="submission" date="2016-11" db="EMBL/GenBank/DDBJ databases">
        <authorList>
            <person name="Varghese N."/>
            <person name="Submissions S."/>
        </authorList>
    </citation>
    <scope>NUCLEOTIDE SEQUENCE [LARGE SCALE GENOMIC DNA]</scope>
    <source>
        <strain evidence="3">CGMCC 1.6496</strain>
    </source>
</reference>
<accession>A0A1M5US59</accession>
<evidence type="ECO:0000313" key="3">
    <source>
        <dbReference type="Proteomes" id="UP000184079"/>
    </source>
</evidence>
<protein>
    <submittedName>
        <fullName evidence="2">Uncharacterized protein</fullName>
    </submittedName>
</protein>
<evidence type="ECO:0000313" key="2">
    <source>
        <dbReference type="EMBL" id="SHH65897.1"/>
    </source>
</evidence>
<gene>
    <name evidence="2" type="ORF">SAMN05421807_110113</name>
</gene>
<keyword evidence="1" id="KW-0472">Membrane</keyword>
<dbReference type="EMBL" id="FQXD01000010">
    <property type="protein sequence ID" value="SHH65897.1"/>
    <property type="molecule type" value="Genomic_DNA"/>
</dbReference>
<dbReference type="Proteomes" id="UP000184079">
    <property type="component" value="Unassembled WGS sequence"/>
</dbReference>
<sequence>MGVLAYLPLLILLLFVAIIFGVLKLSKHRFRHYHQYVKFIFLGYVSLLLIAAGISIFVPYNEVVKSDAKKTDIFLNNYFAGDRHWQDVDSSYQQKQWEFSVSSNQPLHIVSPDGGMDVYVERTGDLQNKIDIRYFQSPHFINGINVMQFIEEDVFPIVTFQDSQLTIREPKSIEKNFYTIQSELPFKQFSEESNLSDGAFRDGERILLIRASEDIELKPDGNITYINQ</sequence>
<evidence type="ECO:0000256" key="1">
    <source>
        <dbReference type="SAM" id="Phobius"/>
    </source>
</evidence>
<name>A0A1M5US59_9BACI</name>
<dbReference type="AlphaFoldDB" id="A0A1M5US59"/>
<organism evidence="2 3">
    <name type="scientific">Virgibacillus chiguensis</name>
    <dbReference type="NCBI Taxonomy" id="411959"/>
    <lineage>
        <taxon>Bacteria</taxon>
        <taxon>Bacillati</taxon>
        <taxon>Bacillota</taxon>
        <taxon>Bacilli</taxon>
        <taxon>Bacillales</taxon>
        <taxon>Bacillaceae</taxon>
        <taxon>Virgibacillus</taxon>
    </lineage>
</organism>
<feature type="transmembrane region" description="Helical" evidence="1">
    <location>
        <begin position="37"/>
        <end position="60"/>
    </location>
</feature>
<proteinExistence type="predicted"/>
<feature type="transmembrane region" description="Helical" evidence="1">
    <location>
        <begin position="6"/>
        <end position="25"/>
    </location>
</feature>
<dbReference type="OrthoDB" id="9958839at2"/>
<keyword evidence="1" id="KW-0812">Transmembrane</keyword>
<keyword evidence="1" id="KW-1133">Transmembrane helix</keyword>